<name>A0A2P2CCF3_9ZZZZ</name>
<dbReference type="AlphaFoldDB" id="A0A2P2CCF3"/>
<dbReference type="PROSITE" id="PS50935">
    <property type="entry name" value="SSB"/>
    <property type="match status" value="1"/>
</dbReference>
<dbReference type="EMBL" id="CZKA01000063">
    <property type="protein sequence ID" value="CUR59677.1"/>
    <property type="molecule type" value="Genomic_DNA"/>
</dbReference>
<accession>A0A2P2CCF3</accession>
<evidence type="ECO:0000256" key="1">
    <source>
        <dbReference type="ARBA" id="ARBA00023125"/>
    </source>
</evidence>
<evidence type="ECO:0000256" key="2">
    <source>
        <dbReference type="SAM" id="MobiDB-lite"/>
    </source>
</evidence>
<sequence length="144" mass="15649">MNETQVTLQGWLGSDVTTRMAGESLVANFRVACTPRRFSKKTNDWVDGDTQWYTVNAWRGLAENCAESLHRGDPVVVHGRLNAQVWSNSAGIDVTSFDIEATFVGHDLNRGTTSFQRTTKAESAEDAAELDTASVPVEDAATAA</sequence>
<dbReference type="Pfam" id="PF00436">
    <property type="entry name" value="SSB"/>
    <property type="match status" value="1"/>
</dbReference>
<dbReference type="CDD" id="cd04496">
    <property type="entry name" value="SSB_OBF"/>
    <property type="match status" value="1"/>
</dbReference>
<proteinExistence type="predicted"/>
<dbReference type="SUPFAM" id="SSF50249">
    <property type="entry name" value="Nucleic acid-binding proteins"/>
    <property type="match status" value="1"/>
</dbReference>
<gene>
    <name evidence="3" type="ORF">NOCA2660002</name>
</gene>
<dbReference type="Gene3D" id="2.40.50.140">
    <property type="entry name" value="Nucleic acid-binding proteins"/>
    <property type="match status" value="1"/>
</dbReference>
<keyword evidence="1 3" id="KW-0238">DNA-binding</keyword>
<protein>
    <submittedName>
        <fullName evidence="3">Single-stranded DNA-binding protein</fullName>
    </submittedName>
</protein>
<dbReference type="GO" id="GO:0003697">
    <property type="term" value="F:single-stranded DNA binding"/>
    <property type="evidence" value="ECO:0007669"/>
    <property type="project" value="InterPro"/>
</dbReference>
<reference evidence="3" key="1">
    <citation type="submission" date="2015-08" db="EMBL/GenBank/DDBJ databases">
        <authorList>
            <person name="Babu N.S."/>
            <person name="Beckwith C.J."/>
            <person name="Beseler K.G."/>
            <person name="Brison A."/>
            <person name="Carone J.V."/>
            <person name="Caskin T.P."/>
            <person name="Diamond M."/>
            <person name="Durham M.E."/>
            <person name="Foxe J.M."/>
            <person name="Go M."/>
            <person name="Henderson B.A."/>
            <person name="Jones I.B."/>
            <person name="McGettigan J.A."/>
            <person name="Micheletti S.J."/>
            <person name="Nasrallah M.E."/>
            <person name="Ortiz D."/>
            <person name="Piller C.R."/>
            <person name="Privatt S.R."/>
            <person name="Schneider S.L."/>
            <person name="Sharp S."/>
            <person name="Smith T.C."/>
            <person name="Stanton J.D."/>
            <person name="Ullery H.E."/>
            <person name="Wilson R.J."/>
            <person name="Serrano M.G."/>
            <person name="Buck G."/>
            <person name="Lee V."/>
            <person name="Wang Y."/>
            <person name="Carvalho R."/>
            <person name="Voegtly L."/>
            <person name="Shi R."/>
            <person name="Duckworth R."/>
            <person name="Johnson A."/>
            <person name="Loviza R."/>
            <person name="Walstead R."/>
            <person name="Shah Z."/>
            <person name="Kiflezghi M."/>
            <person name="Wade K."/>
            <person name="Ball S.L."/>
            <person name="Bradley K.W."/>
            <person name="Asai D.J."/>
            <person name="Bowman C.A."/>
            <person name="Russell D.A."/>
            <person name="Pope W.H."/>
            <person name="Jacobs-Sera D."/>
            <person name="Hendrix R.W."/>
            <person name="Hatfull G.F."/>
        </authorList>
    </citation>
    <scope>NUCLEOTIDE SEQUENCE</scope>
</reference>
<dbReference type="PIRSF" id="PIRSF002070">
    <property type="entry name" value="SSB"/>
    <property type="match status" value="1"/>
</dbReference>
<dbReference type="GO" id="GO:0006260">
    <property type="term" value="P:DNA replication"/>
    <property type="evidence" value="ECO:0007669"/>
    <property type="project" value="InterPro"/>
</dbReference>
<dbReference type="InterPro" id="IPR000424">
    <property type="entry name" value="Primosome_PriB/ssb"/>
</dbReference>
<dbReference type="NCBIfam" id="TIGR00621">
    <property type="entry name" value="ssb"/>
    <property type="match status" value="1"/>
</dbReference>
<evidence type="ECO:0000313" key="3">
    <source>
        <dbReference type="EMBL" id="CUR59677.1"/>
    </source>
</evidence>
<dbReference type="InterPro" id="IPR012340">
    <property type="entry name" value="NA-bd_OB-fold"/>
</dbReference>
<feature type="region of interest" description="Disordered" evidence="2">
    <location>
        <begin position="121"/>
        <end position="144"/>
    </location>
</feature>
<dbReference type="InterPro" id="IPR011344">
    <property type="entry name" value="ssDNA-bd"/>
</dbReference>
<organism evidence="3">
    <name type="scientific">metagenome</name>
    <dbReference type="NCBI Taxonomy" id="256318"/>
    <lineage>
        <taxon>unclassified sequences</taxon>
        <taxon>metagenomes</taxon>
    </lineage>
</organism>